<name>A9UT13_MONBE</name>
<dbReference type="RefSeq" id="XP_001743584.1">
    <property type="nucleotide sequence ID" value="XM_001743532.1"/>
</dbReference>
<keyword evidence="2" id="KW-1133">Transmembrane helix</keyword>
<evidence type="ECO:0000313" key="3">
    <source>
        <dbReference type="EMBL" id="EDQ91162.1"/>
    </source>
</evidence>
<gene>
    <name evidence="3" type="ORF">MONBRDRAFT_31417</name>
</gene>
<protein>
    <submittedName>
        <fullName evidence="3">Uncharacterized protein</fullName>
    </submittedName>
</protein>
<feature type="transmembrane region" description="Helical" evidence="2">
    <location>
        <begin position="72"/>
        <end position="95"/>
    </location>
</feature>
<evidence type="ECO:0000256" key="1">
    <source>
        <dbReference type="SAM" id="MobiDB-lite"/>
    </source>
</evidence>
<feature type="region of interest" description="Disordered" evidence="1">
    <location>
        <begin position="292"/>
        <end position="317"/>
    </location>
</feature>
<dbReference type="PANTHER" id="PTHR34730">
    <property type="entry name" value="UNNAMED PRODUCT"/>
    <property type="match status" value="1"/>
</dbReference>
<feature type="transmembrane region" description="Helical" evidence="2">
    <location>
        <begin position="246"/>
        <end position="264"/>
    </location>
</feature>
<dbReference type="eggNOG" id="ENOG502QS2P">
    <property type="taxonomic scope" value="Eukaryota"/>
</dbReference>
<keyword evidence="4" id="KW-1185">Reference proteome</keyword>
<dbReference type="InterPro" id="IPR007498">
    <property type="entry name" value="PqiA-like"/>
</dbReference>
<dbReference type="OMA" id="LMATHIM"/>
<organism evidence="3 4">
    <name type="scientific">Monosiga brevicollis</name>
    <name type="common">Choanoflagellate</name>
    <dbReference type="NCBI Taxonomy" id="81824"/>
    <lineage>
        <taxon>Eukaryota</taxon>
        <taxon>Choanoflagellata</taxon>
        <taxon>Craspedida</taxon>
        <taxon>Salpingoecidae</taxon>
        <taxon>Monosiga</taxon>
    </lineage>
</organism>
<dbReference type="Proteomes" id="UP000001357">
    <property type="component" value="Unassembled WGS sequence"/>
</dbReference>
<keyword evidence="2" id="KW-0472">Membrane</keyword>
<sequence>MWVAPEPGLFAYWTVIVLSLMATHIMVYTHRRCVAENTQQQALRSSEAEALAHHAFRTPAGYFRLNRAGVGIMVFQFLLIICAIIIGSIITAYTFHIKGLVAWLLNEDDFAIDRTYSLWSMFMNLPDSSPHPNGVTIRAIQALYLLFAFIVPILQQIMLAVLWLMPLRPRSQELVYWFSEICFAWSALEVYLLSIIVALLQLPQLAQFIIGSKCDAINALLRTLFEPVLGNESMCFDVSTELNHGTLVLGLCVLLNFVVTIIVMRMSRFAINDRNSSKQALLLNDPLPSHRVGSEKDPLLSHSSGSDGARKHGQAEAETQASIIFRLGERLGLLERTTETQEQERFIID</sequence>
<feature type="transmembrane region" description="Helical" evidence="2">
    <location>
        <begin position="142"/>
        <end position="165"/>
    </location>
</feature>
<dbReference type="PANTHER" id="PTHR34730:SF1">
    <property type="entry name" value="PARAQUAT-INDUCIBLE PROTEIN A"/>
    <property type="match status" value="1"/>
</dbReference>
<dbReference type="InParanoid" id="A9UT13"/>
<dbReference type="Pfam" id="PF04403">
    <property type="entry name" value="PqiA"/>
    <property type="match status" value="1"/>
</dbReference>
<evidence type="ECO:0000313" key="4">
    <source>
        <dbReference type="Proteomes" id="UP000001357"/>
    </source>
</evidence>
<dbReference type="EMBL" id="CH991545">
    <property type="protein sequence ID" value="EDQ91162.1"/>
    <property type="molecule type" value="Genomic_DNA"/>
</dbReference>
<feature type="transmembrane region" description="Helical" evidence="2">
    <location>
        <begin position="12"/>
        <end position="29"/>
    </location>
</feature>
<reference evidence="3 4" key="1">
    <citation type="journal article" date="2008" name="Nature">
        <title>The genome of the choanoflagellate Monosiga brevicollis and the origin of metazoans.</title>
        <authorList>
            <consortium name="JGI Sequencing"/>
            <person name="King N."/>
            <person name="Westbrook M.J."/>
            <person name="Young S.L."/>
            <person name="Kuo A."/>
            <person name="Abedin M."/>
            <person name="Chapman J."/>
            <person name="Fairclough S."/>
            <person name="Hellsten U."/>
            <person name="Isogai Y."/>
            <person name="Letunic I."/>
            <person name="Marr M."/>
            <person name="Pincus D."/>
            <person name="Putnam N."/>
            <person name="Rokas A."/>
            <person name="Wright K.J."/>
            <person name="Zuzow R."/>
            <person name="Dirks W."/>
            <person name="Good M."/>
            <person name="Goodstein D."/>
            <person name="Lemons D."/>
            <person name="Li W."/>
            <person name="Lyons J.B."/>
            <person name="Morris A."/>
            <person name="Nichols S."/>
            <person name="Richter D.J."/>
            <person name="Salamov A."/>
            <person name="Bork P."/>
            <person name="Lim W.A."/>
            <person name="Manning G."/>
            <person name="Miller W.T."/>
            <person name="McGinnis W."/>
            <person name="Shapiro H."/>
            <person name="Tjian R."/>
            <person name="Grigoriev I.V."/>
            <person name="Rokhsar D."/>
        </authorList>
    </citation>
    <scope>NUCLEOTIDE SEQUENCE [LARGE SCALE GENOMIC DNA]</scope>
    <source>
        <strain evidence="4">MX1 / ATCC 50154</strain>
    </source>
</reference>
<dbReference type="GeneID" id="5889255"/>
<accession>A9UT13</accession>
<evidence type="ECO:0000256" key="2">
    <source>
        <dbReference type="SAM" id="Phobius"/>
    </source>
</evidence>
<dbReference type="KEGG" id="mbr:MONBRDRAFT_31417"/>
<keyword evidence="2" id="KW-0812">Transmembrane</keyword>
<dbReference type="AlphaFoldDB" id="A9UT13"/>
<feature type="transmembrane region" description="Helical" evidence="2">
    <location>
        <begin position="177"/>
        <end position="200"/>
    </location>
</feature>
<proteinExistence type="predicted"/>